<dbReference type="RefSeq" id="WP_345716934.1">
    <property type="nucleotide sequence ID" value="NZ_BAABFP010000005.1"/>
</dbReference>
<feature type="domain" description="Tetratrico peptide repeat group 5" evidence="3">
    <location>
        <begin position="617"/>
        <end position="716"/>
    </location>
</feature>
<accession>A0ABW1JB70</accession>
<protein>
    <submittedName>
        <fullName evidence="4">Tetratricopeptide repeat protein</fullName>
    </submittedName>
</protein>
<dbReference type="Proteomes" id="UP001596189">
    <property type="component" value="Unassembled WGS sequence"/>
</dbReference>
<dbReference type="SUPFAM" id="SSF53623">
    <property type="entry name" value="MurD-like peptide ligases, catalytic domain"/>
    <property type="match status" value="1"/>
</dbReference>
<dbReference type="SUPFAM" id="SSF53244">
    <property type="entry name" value="MurD-like peptide ligases, peptide-binding domain"/>
    <property type="match status" value="1"/>
</dbReference>
<dbReference type="Pfam" id="PF02875">
    <property type="entry name" value="Mur_ligase_C"/>
    <property type="match status" value="1"/>
</dbReference>
<dbReference type="PANTHER" id="PTHR23135">
    <property type="entry name" value="MUR LIGASE FAMILY MEMBER"/>
    <property type="match status" value="1"/>
</dbReference>
<dbReference type="SUPFAM" id="SSF48452">
    <property type="entry name" value="TPR-like"/>
    <property type="match status" value="1"/>
</dbReference>
<comment type="caution">
    <text evidence="4">The sequence shown here is derived from an EMBL/GenBank/DDBJ whole genome shotgun (WGS) entry which is preliminary data.</text>
</comment>
<dbReference type="Pfam" id="PF12688">
    <property type="entry name" value="TPR_5"/>
    <property type="match status" value="1"/>
</dbReference>
<dbReference type="Gene3D" id="3.40.1190.10">
    <property type="entry name" value="Mur-like, catalytic domain"/>
    <property type="match status" value="1"/>
</dbReference>
<dbReference type="Gene3D" id="1.25.40.10">
    <property type="entry name" value="Tetratricopeptide repeat domain"/>
    <property type="match status" value="1"/>
</dbReference>
<dbReference type="InterPro" id="IPR011990">
    <property type="entry name" value="TPR-like_helical_dom_sf"/>
</dbReference>
<feature type="domain" description="Mur ligase C-terminal" evidence="1">
    <location>
        <begin position="414"/>
        <end position="546"/>
    </location>
</feature>
<dbReference type="InterPro" id="IPR036615">
    <property type="entry name" value="Mur_ligase_C_dom_sf"/>
</dbReference>
<dbReference type="InterPro" id="IPR013221">
    <property type="entry name" value="Mur_ligase_cen"/>
</dbReference>
<evidence type="ECO:0000259" key="2">
    <source>
        <dbReference type="Pfam" id="PF08245"/>
    </source>
</evidence>
<name>A0ABW1JB70_9ACTN</name>
<sequence length="737" mass="77529">MSDPDVGADAGAARPMAALTELRVLDGPNLYFPRAAIKLTLDITGLSQASSEQAMAWATDLGLSRTRAGQPGSAQRQRLAVRVLARVVRLIAAASGTSRLGLRVRPSNDPHEVVVAYPWLHHDRAVELGHQLETCLARWGEADVVELVSAAGAAVRATASGRRPSAISPSVPVASVTGTNGKTTTTRLLAHLSMTAGRRTAWSSTDGVVVQGEVVEPGDYSGPAGARAVLTSDGVQLGVLETARGGLLLRGMGVTRNDVSVVTNVSADHLGLQGIDTVDQLAEVKAVVTRVTSRTGWCVLNGEDPRVLAMMRRATGRPWVFALDPDAPALRTALDGGGRGITVLDGSITVLRSDADPDPLIAVLDVPVTLAGLSRHNVANALAAAAAGLGLGLERDAVVEGLRTFQPDVRLNPGRMNVWTIPVAGGTVTVVIDLAHNEAGLEALLDVCEGLRMPGAQLHLGLGTAGDRTEEILVGLGEIAGRRADDVAIVHKERYLRGRTREDLETSLRAGLAAVGKAGVPSFPDELSGLQGLLARAVDGDVVAVMCHADRPLLDEWLLAEGATPDGADDVRAKVVAARGEHPQEEQIAALWAHADATDRQRLLLAMLDADPDDPRLMFEWASALDAAGHEAEAVPAYRAALRDGLREPHRHRAMLQLGSSLTVLGRVEEALDILSQVREQRPSSAAAQGFYALALRAGSRSDRALAVLMEALLTHAADPDDQDYRAVLLRYVGGGG</sequence>
<dbReference type="EMBL" id="JBHSRD010000002">
    <property type="protein sequence ID" value="MFC6006070.1"/>
    <property type="molecule type" value="Genomic_DNA"/>
</dbReference>
<evidence type="ECO:0000313" key="5">
    <source>
        <dbReference type="Proteomes" id="UP001596189"/>
    </source>
</evidence>
<dbReference type="PANTHER" id="PTHR23135:SF18">
    <property type="entry name" value="CYANOPHYCIN SYNTHETASE"/>
    <property type="match status" value="1"/>
</dbReference>
<dbReference type="Gene3D" id="3.90.190.20">
    <property type="entry name" value="Mur ligase, C-terminal domain"/>
    <property type="match status" value="1"/>
</dbReference>
<dbReference type="InterPro" id="IPR036565">
    <property type="entry name" value="Mur-like_cat_sf"/>
</dbReference>
<dbReference type="InterPro" id="IPR004101">
    <property type="entry name" value="Mur_ligase_C"/>
</dbReference>
<dbReference type="InterPro" id="IPR041656">
    <property type="entry name" value="TPR_5"/>
</dbReference>
<proteinExistence type="predicted"/>
<gene>
    <name evidence="4" type="ORF">ACFQDO_02910</name>
</gene>
<evidence type="ECO:0000259" key="1">
    <source>
        <dbReference type="Pfam" id="PF02875"/>
    </source>
</evidence>
<evidence type="ECO:0000259" key="3">
    <source>
        <dbReference type="Pfam" id="PF12688"/>
    </source>
</evidence>
<feature type="domain" description="Mur ligase central" evidence="2">
    <location>
        <begin position="176"/>
        <end position="387"/>
    </location>
</feature>
<reference evidence="5" key="1">
    <citation type="journal article" date="2019" name="Int. J. Syst. Evol. Microbiol.">
        <title>The Global Catalogue of Microorganisms (GCM) 10K type strain sequencing project: providing services to taxonomists for standard genome sequencing and annotation.</title>
        <authorList>
            <consortium name="The Broad Institute Genomics Platform"/>
            <consortium name="The Broad Institute Genome Sequencing Center for Infectious Disease"/>
            <person name="Wu L."/>
            <person name="Ma J."/>
        </authorList>
    </citation>
    <scope>NUCLEOTIDE SEQUENCE [LARGE SCALE GENOMIC DNA]</scope>
    <source>
        <strain evidence="5">KACC 14249</strain>
    </source>
</reference>
<organism evidence="4 5">
    <name type="scientific">Angustibacter luteus</name>
    <dbReference type="NCBI Taxonomy" id="658456"/>
    <lineage>
        <taxon>Bacteria</taxon>
        <taxon>Bacillati</taxon>
        <taxon>Actinomycetota</taxon>
        <taxon>Actinomycetes</taxon>
        <taxon>Kineosporiales</taxon>
        <taxon>Kineosporiaceae</taxon>
    </lineage>
</organism>
<dbReference type="Pfam" id="PF08245">
    <property type="entry name" value="Mur_ligase_M"/>
    <property type="match status" value="1"/>
</dbReference>
<keyword evidence="5" id="KW-1185">Reference proteome</keyword>
<evidence type="ECO:0000313" key="4">
    <source>
        <dbReference type="EMBL" id="MFC6006070.1"/>
    </source>
</evidence>